<keyword evidence="2" id="KW-1185">Reference proteome</keyword>
<name>A0ABR0R1K0_GOSAR</name>
<reference evidence="1 2" key="1">
    <citation type="submission" date="2023-03" db="EMBL/GenBank/DDBJ databases">
        <title>WGS of Gossypium arboreum.</title>
        <authorList>
            <person name="Yu D."/>
        </authorList>
    </citation>
    <scope>NUCLEOTIDE SEQUENCE [LARGE SCALE GENOMIC DNA]</scope>
    <source>
        <tissue evidence="1">Leaf</tissue>
    </source>
</reference>
<proteinExistence type="predicted"/>
<dbReference type="EMBL" id="JARKNE010000001">
    <property type="protein sequence ID" value="KAK5845091.1"/>
    <property type="molecule type" value="Genomic_DNA"/>
</dbReference>
<evidence type="ECO:0000313" key="1">
    <source>
        <dbReference type="EMBL" id="KAK5845091.1"/>
    </source>
</evidence>
<sequence>MEENIEVSIENRYVAISAFNLPSYSKVGTIVDIRGLSDGERLLQCSKGICLLDLKPRLKNEKFGIFAPPAIVDGGAVTGDRQPVRR</sequence>
<dbReference type="Proteomes" id="UP001358586">
    <property type="component" value="Chromosome 1"/>
</dbReference>
<accession>A0ABR0R1K0</accession>
<comment type="caution">
    <text evidence="1">The sequence shown here is derived from an EMBL/GenBank/DDBJ whole genome shotgun (WGS) entry which is preliminary data.</text>
</comment>
<protein>
    <submittedName>
        <fullName evidence="1">Uncharacterized protein</fullName>
    </submittedName>
</protein>
<organism evidence="1 2">
    <name type="scientific">Gossypium arboreum</name>
    <name type="common">Tree cotton</name>
    <name type="synonym">Gossypium nanking</name>
    <dbReference type="NCBI Taxonomy" id="29729"/>
    <lineage>
        <taxon>Eukaryota</taxon>
        <taxon>Viridiplantae</taxon>
        <taxon>Streptophyta</taxon>
        <taxon>Embryophyta</taxon>
        <taxon>Tracheophyta</taxon>
        <taxon>Spermatophyta</taxon>
        <taxon>Magnoliopsida</taxon>
        <taxon>eudicotyledons</taxon>
        <taxon>Gunneridae</taxon>
        <taxon>Pentapetalae</taxon>
        <taxon>rosids</taxon>
        <taxon>malvids</taxon>
        <taxon>Malvales</taxon>
        <taxon>Malvaceae</taxon>
        <taxon>Malvoideae</taxon>
        <taxon>Gossypium</taxon>
    </lineage>
</organism>
<evidence type="ECO:0000313" key="2">
    <source>
        <dbReference type="Proteomes" id="UP001358586"/>
    </source>
</evidence>
<gene>
    <name evidence="1" type="ORF">PVK06_001244</name>
</gene>